<dbReference type="PROSITE" id="PS01133">
    <property type="entry name" value="UPF0017"/>
    <property type="match status" value="1"/>
</dbReference>
<dbReference type="RefSeq" id="WP_139698197.1">
    <property type="nucleotide sequence ID" value="NZ_CP074074.1"/>
</dbReference>
<sequence length="322" mass="36952">MPVIESTYKPRFYFKNGFVSTVYSGLIRRVSLTQHRERFFLPDEDFLDLDWSFAKSQSKKLVIVLHGLEGNGQRPYMKGVAKLFNNHGVDAVCVNFRGCSGEDNLSFKSYHSGETGDLEVVITHVITEKKYTDIYLSGISLGANVILKYLGEQKEVPFEIKKAVVFSAPCYLPGAAKELHTPKNFLYHNRFLKHLLNRLKRKQIRFPELLSSEEFNSIKTLTDFDRVYTAKAHGFEDALDYYLKCSSLQFLEHISIPTLVINALNDSFLSSECYPVKEAKNNPNLFLEMPQFGGHAGFIDKKNVYYNEKRALEFIQNKIKSI</sequence>
<dbReference type="Gene3D" id="3.40.50.1820">
    <property type="entry name" value="alpha/beta hydrolase"/>
    <property type="match status" value="1"/>
</dbReference>
<name>A0A5C4SIJ4_9FLAO</name>
<dbReference type="PANTHER" id="PTHR10794:SF94">
    <property type="entry name" value="ESTERASE YHET-RELATED"/>
    <property type="match status" value="1"/>
</dbReference>
<organism evidence="6 7">
    <name type="scientific">Allotamlana fucoidanivorans</name>
    <dbReference type="NCBI Taxonomy" id="2583814"/>
    <lineage>
        <taxon>Bacteria</taxon>
        <taxon>Pseudomonadati</taxon>
        <taxon>Bacteroidota</taxon>
        <taxon>Flavobacteriia</taxon>
        <taxon>Flavobacteriales</taxon>
        <taxon>Flavobacteriaceae</taxon>
        <taxon>Allotamlana</taxon>
    </lineage>
</organism>
<dbReference type="Proteomes" id="UP000308713">
    <property type="component" value="Unassembled WGS sequence"/>
</dbReference>
<comment type="caution">
    <text evidence="6">The sequence shown here is derived from an EMBL/GenBank/DDBJ whole genome shotgun (WGS) entry which is preliminary data.</text>
</comment>
<dbReference type="InterPro" id="IPR050960">
    <property type="entry name" value="AB_hydrolase_4_sf"/>
</dbReference>
<evidence type="ECO:0000256" key="3">
    <source>
        <dbReference type="ARBA" id="ARBA00022801"/>
    </source>
</evidence>
<feature type="domain" description="Serine aminopeptidase S33" evidence="5">
    <location>
        <begin position="57"/>
        <end position="269"/>
    </location>
</feature>
<dbReference type="GO" id="GO:0047372">
    <property type="term" value="F:monoacylglycerol lipase activity"/>
    <property type="evidence" value="ECO:0007669"/>
    <property type="project" value="TreeGrafter"/>
</dbReference>
<dbReference type="SUPFAM" id="SSF53474">
    <property type="entry name" value="alpha/beta-Hydrolases"/>
    <property type="match status" value="1"/>
</dbReference>
<evidence type="ECO:0000313" key="6">
    <source>
        <dbReference type="EMBL" id="TNJ42904.1"/>
    </source>
</evidence>
<dbReference type="InterPro" id="IPR000952">
    <property type="entry name" value="AB_hydrolase_4_CS"/>
</dbReference>
<evidence type="ECO:0000256" key="1">
    <source>
        <dbReference type="ARBA" id="ARBA00010884"/>
    </source>
</evidence>
<dbReference type="InterPro" id="IPR029058">
    <property type="entry name" value="AB_hydrolase_fold"/>
</dbReference>
<evidence type="ECO:0000256" key="4">
    <source>
        <dbReference type="PIRSR" id="PIRSR005211-1"/>
    </source>
</evidence>
<dbReference type="GO" id="GO:0034338">
    <property type="term" value="F:short-chain carboxylesterase activity"/>
    <property type="evidence" value="ECO:0007669"/>
    <property type="project" value="TreeGrafter"/>
</dbReference>
<dbReference type="OrthoDB" id="332676at2"/>
<protein>
    <submittedName>
        <fullName evidence="6">Alpha/beta fold hydrolase</fullName>
    </submittedName>
</protein>
<feature type="active site" description="Charge relay system" evidence="4">
    <location>
        <position position="266"/>
    </location>
</feature>
<evidence type="ECO:0000313" key="7">
    <source>
        <dbReference type="Proteomes" id="UP000308713"/>
    </source>
</evidence>
<keyword evidence="2" id="KW-0719">Serine esterase</keyword>
<gene>
    <name evidence="6" type="ORF">FGF67_13015</name>
</gene>
<dbReference type="Pfam" id="PF12146">
    <property type="entry name" value="Hydrolase_4"/>
    <property type="match status" value="1"/>
</dbReference>
<evidence type="ECO:0000256" key="2">
    <source>
        <dbReference type="ARBA" id="ARBA00022487"/>
    </source>
</evidence>
<dbReference type="InterPro" id="IPR012020">
    <property type="entry name" value="ABHD4"/>
</dbReference>
<feature type="active site" description="Charge relay system" evidence="4">
    <location>
        <position position="140"/>
    </location>
</feature>
<comment type="similarity">
    <text evidence="1">Belongs to the AB hydrolase superfamily. AB hydrolase 4 family.</text>
</comment>
<dbReference type="InterPro" id="IPR022742">
    <property type="entry name" value="Hydrolase_4"/>
</dbReference>
<keyword evidence="3 6" id="KW-0378">Hydrolase</keyword>
<dbReference type="EMBL" id="VDCS01000012">
    <property type="protein sequence ID" value="TNJ42904.1"/>
    <property type="molecule type" value="Genomic_DNA"/>
</dbReference>
<reference evidence="6 7" key="1">
    <citation type="submission" date="2019-05" db="EMBL/GenBank/DDBJ databases">
        <title>Tamlana fucoidanivorans sp. nov., isolated from the surface of algae collected from Fujian province in China.</title>
        <authorList>
            <person name="Li J."/>
        </authorList>
    </citation>
    <scope>NUCLEOTIDE SEQUENCE [LARGE SCALE GENOMIC DNA]</scope>
    <source>
        <strain evidence="6 7">CW2-9</strain>
    </source>
</reference>
<dbReference type="PANTHER" id="PTHR10794">
    <property type="entry name" value="ABHYDROLASE DOMAIN-CONTAINING PROTEIN"/>
    <property type="match status" value="1"/>
</dbReference>
<dbReference type="AlphaFoldDB" id="A0A5C4SIJ4"/>
<evidence type="ECO:0000259" key="5">
    <source>
        <dbReference type="Pfam" id="PF12146"/>
    </source>
</evidence>
<keyword evidence="7" id="KW-1185">Reference proteome</keyword>
<feature type="active site" description="Charge relay system" evidence="4">
    <location>
        <position position="295"/>
    </location>
</feature>
<proteinExistence type="inferred from homology"/>
<dbReference type="PIRSF" id="PIRSF005211">
    <property type="entry name" value="Ab_hydro_YheT"/>
    <property type="match status" value="1"/>
</dbReference>
<accession>A0A5C4SIJ4</accession>